<proteinExistence type="predicted"/>
<dbReference type="InterPro" id="IPR037026">
    <property type="entry name" value="Vgr_OB-fold_dom_sf"/>
</dbReference>
<gene>
    <name evidence="1" type="ORF">CG419_04020</name>
</gene>
<dbReference type="Gene3D" id="2.40.50.230">
    <property type="entry name" value="Gp5 N-terminal domain"/>
    <property type="match status" value="1"/>
</dbReference>
<name>A0AAC9UNN6_LATCU</name>
<dbReference type="AlphaFoldDB" id="A0AAC9UNN6"/>
<evidence type="ECO:0000313" key="1">
    <source>
        <dbReference type="EMBL" id="ASN59841.1"/>
    </source>
</evidence>
<sequence>MAKRNNDVEFVKNLIKNVSIRTNVAQLGRVISYANENHSKVNVQPLALNKSGTKRGMLLNVHIGRLLREVVQVGDVVVILFMDRSLENWNGSNSDFVLTSERMHDVNDAFIVEVY</sequence>
<accession>A0AAC9UNN6</accession>
<reference evidence="1 2" key="1">
    <citation type="submission" date="2017-07" db="EMBL/GenBank/DDBJ databases">
        <title>Lactobacillus curvatus MRS6 whole genome.</title>
        <authorList>
            <person name="Jans C."/>
            <person name="Lagler S."/>
            <person name="Lacroix C."/>
            <person name="Meile L."/>
            <person name="Stevens M.J.A."/>
        </authorList>
    </citation>
    <scope>NUCLEOTIDE SEQUENCE [LARGE SCALE GENOMIC DNA]</scope>
    <source>
        <strain evidence="1 2">MRS6</strain>
    </source>
</reference>
<organism evidence="1 2">
    <name type="scientific">Latilactobacillus curvatus</name>
    <name type="common">Lactobacillus curvatus</name>
    <dbReference type="NCBI Taxonomy" id="28038"/>
    <lineage>
        <taxon>Bacteria</taxon>
        <taxon>Bacillati</taxon>
        <taxon>Bacillota</taxon>
        <taxon>Bacilli</taxon>
        <taxon>Lactobacillales</taxon>
        <taxon>Lactobacillaceae</taxon>
        <taxon>Latilactobacillus</taxon>
    </lineage>
</organism>
<protein>
    <submittedName>
        <fullName evidence="1">ABC transporter substrate-binding protein</fullName>
    </submittedName>
</protein>
<dbReference type="EMBL" id="CP022474">
    <property type="protein sequence ID" value="ASN59841.1"/>
    <property type="molecule type" value="Genomic_DNA"/>
</dbReference>
<dbReference type="Proteomes" id="UP000199749">
    <property type="component" value="Chromosome"/>
</dbReference>
<dbReference type="RefSeq" id="WP_089556551.1">
    <property type="nucleotide sequence ID" value="NZ_CP022474.1"/>
</dbReference>
<evidence type="ECO:0000313" key="2">
    <source>
        <dbReference type="Proteomes" id="UP000199749"/>
    </source>
</evidence>